<keyword evidence="2" id="KW-1185">Reference proteome</keyword>
<name>A0AAI8FR37_9BURK</name>
<organism evidence="1 2">
    <name type="scientific">Burkholderia oklahomensis</name>
    <dbReference type="NCBI Taxonomy" id="342113"/>
    <lineage>
        <taxon>Bacteria</taxon>
        <taxon>Pseudomonadati</taxon>
        <taxon>Pseudomonadota</taxon>
        <taxon>Betaproteobacteria</taxon>
        <taxon>Burkholderiales</taxon>
        <taxon>Burkholderiaceae</taxon>
        <taxon>Burkholderia</taxon>
        <taxon>pseudomallei group</taxon>
    </lineage>
</organism>
<protein>
    <submittedName>
        <fullName evidence="1">Membrane protein</fullName>
    </submittedName>
</protein>
<dbReference type="RefSeq" id="WP_010110550.1">
    <property type="nucleotide sequence ID" value="NZ_CP008727.1"/>
</dbReference>
<dbReference type="AlphaFoldDB" id="A0AAI8FR37"/>
<dbReference type="KEGG" id="bok:DM82_6309"/>
<gene>
    <name evidence="1" type="ORF">DM82_6309</name>
</gene>
<sequence>MDIDPVPPSADRSLRTHAHPRRWLASIALLTPALYALLWLALPYAWRYWRAVVGWGARELDPSLTAVVLGYPARAPRVPLLSINLVARMPSGTLLFATAAFCTAGFAATFVRRTKWLPVAYVLRIAAFSQLMICLYFRAMYGPAVSGSAASGAAMPGTFPYDASLHLRDVFVMNAAAIALIPLLMAALYYPLDFSFAQKAFASLLVLGYFVLALPFVLLLHAVVIYHGSLLFVPFCYFVLGAPLLIGLLVTLYSYCASWRGALTREPP</sequence>
<dbReference type="Proteomes" id="UP000029424">
    <property type="component" value="Chromosome 2"/>
</dbReference>
<evidence type="ECO:0000313" key="1">
    <source>
        <dbReference type="EMBL" id="AIO70321.1"/>
    </source>
</evidence>
<accession>A0AAI8FR37</accession>
<evidence type="ECO:0000313" key="2">
    <source>
        <dbReference type="Proteomes" id="UP000029424"/>
    </source>
</evidence>
<dbReference type="EMBL" id="CP008727">
    <property type="protein sequence ID" value="AIO70321.1"/>
    <property type="molecule type" value="Genomic_DNA"/>
</dbReference>
<proteinExistence type="predicted"/>
<reference evidence="1 2" key="1">
    <citation type="submission" date="2014-06" db="EMBL/GenBank/DDBJ databases">
        <authorList>
            <person name="Bishop-Lilly K.A."/>
            <person name="Broomall S.M."/>
            <person name="Chain P.S."/>
            <person name="Chertkov O."/>
            <person name="Coyne S.R."/>
            <person name="Daligault H.E."/>
            <person name="Davenport K.W."/>
            <person name="Erkkila T."/>
            <person name="Frey K.G."/>
            <person name="Gibbons H.S."/>
            <person name="Gu W."/>
            <person name="Jaissle J."/>
            <person name="Johnson S.L."/>
            <person name="Koroleva G.I."/>
            <person name="Ladner J.T."/>
            <person name="Lo C.-C."/>
            <person name="Minogue T.D."/>
            <person name="Munk C."/>
            <person name="Palacios G.F."/>
            <person name="Redden C.L."/>
            <person name="Rosenzweig C.N."/>
            <person name="Scholz M.B."/>
            <person name="Teshima H."/>
            <person name="Xu Y."/>
        </authorList>
    </citation>
    <scope>NUCLEOTIDE SEQUENCE [LARGE SCALE GENOMIC DNA]</scope>
    <source>
        <strain evidence="1 2">EO147</strain>
    </source>
</reference>